<evidence type="ECO:0000256" key="1">
    <source>
        <dbReference type="ARBA" id="ARBA00001198"/>
    </source>
</evidence>
<dbReference type="InterPro" id="IPR000243">
    <property type="entry name" value="Pept_T1A_subB"/>
</dbReference>
<sequence length="274" mass="29137">MAQASAEVPSSGFTFDLCQRNEMLAHKGDVAKPKAMKTGTTICGVVFDGGVVLGADTRATGGSVVMDPNCEKIHFISKNIYCCGAGTAADTENVTGMMSSQLELLRLATGREIRVAAAATSLAQYLWRYQGHVSAALVLGGVDFTGPSLYSIHPHGSVDFVPFITMGSGSLAAMAVMESGYKDKLTREEAKMLVHDAILAGIQNDLGSGSNVDLNIITSDGVEYLRNFRKCNEKYHAPEGMIKMPRGTTAIAEEAIRLFKTSVEVTDGEAAMEL</sequence>
<dbReference type="GO" id="GO:0005839">
    <property type="term" value="C:proteasome core complex"/>
    <property type="evidence" value="ECO:0007669"/>
    <property type="project" value="InterPro"/>
</dbReference>
<dbReference type="InterPro" id="IPR023333">
    <property type="entry name" value="Proteasome_suB-type"/>
</dbReference>
<gene>
    <name evidence="10" type="ORF">PBIL07802_LOCUS1794</name>
</gene>
<comment type="catalytic activity">
    <reaction evidence="1">
        <text>Cleavage of peptide bonds with very broad specificity.</text>
        <dbReference type="EC" id="3.4.25.1"/>
    </reaction>
</comment>
<dbReference type="CDD" id="cd03763">
    <property type="entry name" value="proteasome_beta_type_7"/>
    <property type="match status" value="1"/>
</dbReference>
<keyword evidence="5" id="KW-0378">Hydrolase</keyword>
<dbReference type="PANTHER" id="PTHR32194">
    <property type="entry name" value="METALLOPROTEASE TLDD"/>
    <property type="match status" value="1"/>
</dbReference>
<proteinExistence type="inferred from homology"/>
<evidence type="ECO:0000256" key="2">
    <source>
        <dbReference type="ARBA" id="ARBA00022490"/>
    </source>
</evidence>
<dbReference type="AlphaFoldDB" id="A0A7S3G0S4"/>
<keyword evidence="4" id="KW-0888">Threonine protease</keyword>
<organism evidence="10">
    <name type="scientific">Palpitomonas bilix</name>
    <dbReference type="NCBI Taxonomy" id="652834"/>
    <lineage>
        <taxon>Eukaryota</taxon>
        <taxon>Eukaryota incertae sedis</taxon>
    </lineage>
</organism>
<protein>
    <recommendedName>
        <fullName evidence="9">Proteasome subunit beta</fullName>
    </recommendedName>
</protein>
<dbReference type="PROSITE" id="PS51476">
    <property type="entry name" value="PROTEASOME_BETA_2"/>
    <property type="match status" value="1"/>
</dbReference>
<evidence type="ECO:0000256" key="9">
    <source>
        <dbReference type="RuleBase" id="RU004203"/>
    </source>
</evidence>
<keyword evidence="6 9" id="KW-0647">Proteasome</keyword>
<dbReference type="InterPro" id="IPR016050">
    <property type="entry name" value="Proteasome_bsu_CS"/>
</dbReference>
<evidence type="ECO:0000256" key="6">
    <source>
        <dbReference type="ARBA" id="ARBA00022942"/>
    </source>
</evidence>
<evidence type="ECO:0000256" key="7">
    <source>
        <dbReference type="ARBA" id="ARBA00023242"/>
    </source>
</evidence>
<dbReference type="PROSITE" id="PS00854">
    <property type="entry name" value="PROTEASOME_BETA_1"/>
    <property type="match status" value="1"/>
</dbReference>
<comment type="similarity">
    <text evidence="9">Belongs to the peptidase T1B family.</text>
</comment>
<evidence type="ECO:0000256" key="3">
    <source>
        <dbReference type="ARBA" id="ARBA00022670"/>
    </source>
</evidence>
<dbReference type="GO" id="GO:0005634">
    <property type="term" value="C:nucleus"/>
    <property type="evidence" value="ECO:0007669"/>
    <property type="project" value="UniProtKB-SubCell"/>
</dbReference>
<evidence type="ECO:0000313" key="10">
    <source>
        <dbReference type="EMBL" id="CAE0239645.1"/>
    </source>
</evidence>
<dbReference type="InterPro" id="IPR001353">
    <property type="entry name" value="Proteasome_sua/b"/>
</dbReference>
<evidence type="ECO:0000256" key="8">
    <source>
        <dbReference type="PIRSR" id="PIRSR600243-1"/>
    </source>
</evidence>
<dbReference type="SUPFAM" id="SSF56235">
    <property type="entry name" value="N-terminal nucleophile aminohydrolases (Ntn hydrolases)"/>
    <property type="match status" value="1"/>
</dbReference>
<comment type="function">
    <text evidence="9">Component of the proteasome, a multicatalytic proteinase complex which is characterized by its ability to cleave peptides with Arg, Phe, Tyr, Leu, and Glu adjacent to the leaving group at neutral or slightly basic pH. The proteasome has an ATP-dependent proteolytic activity.</text>
</comment>
<keyword evidence="3" id="KW-0645">Protease</keyword>
<accession>A0A7S3G0S4</accession>
<dbReference type="EMBL" id="HBIB01002736">
    <property type="protein sequence ID" value="CAE0239645.1"/>
    <property type="molecule type" value="Transcribed_RNA"/>
</dbReference>
<dbReference type="Gene3D" id="3.60.20.10">
    <property type="entry name" value="Glutamine Phosphoribosylpyrophosphate, subunit 1, domain 1"/>
    <property type="match status" value="1"/>
</dbReference>
<evidence type="ECO:0000256" key="5">
    <source>
        <dbReference type="ARBA" id="ARBA00022801"/>
    </source>
</evidence>
<comment type="subunit">
    <text evidence="9">Component of the proteasome complex.</text>
</comment>
<comment type="subcellular location">
    <subcellularLocation>
        <location evidence="9">Cytoplasm</location>
    </subcellularLocation>
    <subcellularLocation>
        <location evidence="9">Nucleus</location>
    </subcellularLocation>
</comment>
<feature type="active site" description="Nucleophile" evidence="8">
    <location>
        <position position="40"/>
    </location>
</feature>
<dbReference type="PRINTS" id="PR00141">
    <property type="entry name" value="PROTEASOME"/>
</dbReference>
<dbReference type="GO" id="GO:0005737">
    <property type="term" value="C:cytoplasm"/>
    <property type="evidence" value="ECO:0007669"/>
    <property type="project" value="UniProtKB-SubCell"/>
</dbReference>
<reference evidence="10" key="1">
    <citation type="submission" date="2021-01" db="EMBL/GenBank/DDBJ databases">
        <authorList>
            <person name="Corre E."/>
            <person name="Pelletier E."/>
            <person name="Niang G."/>
            <person name="Scheremetjew M."/>
            <person name="Finn R."/>
            <person name="Kale V."/>
            <person name="Holt S."/>
            <person name="Cochrane G."/>
            <person name="Meng A."/>
            <person name="Brown T."/>
            <person name="Cohen L."/>
        </authorList>
    </citation>
    <scope>NUCLEOTIDE SEQUENCE</scope>
    <source>
        <strain evidence="10">NIES-2562</strain>
    </source>
</reference>
<dbReference type="PANTHER" id="PTHR32194:SF4">
    <property type="entry name" value="PROTEASOME SUBUNIT BETA TYPE-7"/>
    <property type="match status" value="1"/>
</dbReference>
<dbReference type="GO" id="GO:0051603">
    <property type="term" value="P:proteolysis involved in protein catabolic process"/>
    <property type="evidence" value="ECO:0007669"/>
    <property type="project" value="InterPro"/>
</dbReference>
<dbReference type="InterPro" id="IPR029055">
    <property type="entry name" value="Ntn_hydrolases_N"/>
</dbReference>
<evidence type="ECO:0000256" key="4">
    <source>
        <dbReference type="ARBA" id="ARBA00022698"/>
    </source>
</evidence>
<dbReference type="Pfam" id="PF00227">
    <property type="entry name" value="Proteasome"/>
    <property type="match status" value="1"/>
</dbReference>
<dbReference type="GO" id="GO:0004298">
    <property type="term" value="F:threonine-type endopeptidase activity"/>
    <property type="evidence" value="ECO:0007669"/>
    <property type="project" value="UniProtKB-KW"/>
</dbReference>
<name>A0A7S3G0S4_9EUKA</name>
<keyword evidence="7 9" id="KW-0539">Nucleus</keyword>
<keyword evidence="2 9" id="KW-0963">Cytoplasm</keyword>